<evidence type="ECO:0000313" key="3">
    <source>
        <dbReference type="Proteomes" id="UP000502508"/>
    </source>
</evidence>
<dbReference type="InterPro" id="IPR051049">
    <property type="entry name" value="Dienelactone_hydrolase-like"/>
</dbReference>
<dbReference type="GO" id="GO:0016787">
    <property type="term" value="F:hydrolase activity"/>
    <property type="evidence" value="ECO:0007669"/>
    <property type="project" value="InterPro"/>
</dbReference>
<name>A0A6F8XRE4_9ACTN</name>
<reference evidence="2 3" key="2">
    <citation type="submission" date="2020-03" db="EMBL/GenBank/DDBJ databases">
        <authorList>
            <person name="Ichikawa N."/>
            <person name="Kimura A."/>
            <person name="Kitahashi Y."/>
            <person name="Uohara A."/>
        </authorList>
    </citation>
    <scope>NUCLEOTIDE SEQUENCE [LARGE SCALE GENOMIC DNA]</scope>
    <source>
        <strain evidence="2 3">NBRC 107702</strain>
    </source>
</reference>
<dbReference type="Pfam" id="PF01738">
    <property type="entry name" value="DLH"/>
    <property type="match status" value="1"/>
</dbReference>
<dbReference type="InterPro" id="IPR029058">
    <property type="entry name" value="AB_hydrolase_fold"/>
</dbReference>
<dbReference type="PANTHER" id="PTHR46623">
    <property type="entry name" value="CARBOXYMETHYLENEBUTENOLIDASE-RELATED"/>
    <property type="match status" value="1"/>
</dbReference>
<sequence>MWNSLRTDAPAGLVAGVTAYQAGDGDLVHAYVARPEGPGPFPGVVLAHHMPGWDELYREFARRFADHGYTAICPDLYCRTGHGEPDDVAAAARAAGGLVDDTVVADLVAARDLLRALPTANGKVGVFGTCSGGRHALLAASKAGGFDAVADLWGGGVVASPEDLVPQRPVSVLDYTADLDAPLLGLFGDEDQFPTPELVDRHEEELKKHGKEYEFHRYADAGHGFFYYHRSAYRADSAMDGWAKVFDFFGRHLSTGS</sequence>
<gene>
    <name evidence="2" type="ORF">Pflav_027280</name>
</gene>
<dbReference type="SUPFAM" id="SSF53474">
    <property type="entry name" value="alpha/beta-Hydrolases"/>
    <property type="match status" value="1"/>
</dbReference>
<dbReference type="AlphaFoldDB" id="A0A6F8XRE4"/>
<organism evidence="2 3">
    <name type="scientific">Phytohabitans flavus</name>
    <dbReference type="NCBI Taxonomy" id="1076124"/>
    <lineage>
        <taxon>Bacteria</taxon>
        <taxon>Bacillati</taxon>
        <taxon>Actinomycetota</taxon>
        <taxon>Actinomycetes</taxon>
        <taxon>Micromonosporales</taxon>
        <taxon>Micromonosporaceae</taxon>
    </lineage>
</organism>
<dbReference type="Gene3D" id="3.40.50.1820">
    <property type="entry name" value="alpha/beta hydrolase"/>
    <property type="match status" value="1"/>
</dbReference>
<dbReference type="RefSeq" id="WP_173036403.1">
    <property type="nucleotide sequence ID" value="NZ_AP022870.1"/>
</dbReference>
<evidence type="ECO:0000259" key="1">
    <source>
        <dbReference type="Pfam" id="PF01738"/>
    </source>
</evidence>
<reference evidence="2 3" key="1">
    <citation type="submission" date="2020-03" db="EMBL/GenBank/DDBJ databases">
        <title>Whole genome shotgun sequence of Phytohabitans flavus NBRC 107702.</title>
        <authorList>
            <person name="Komaki H."/>
            <person name="Tamura T."/>
        </authorList>
    </citation>
    <scope>NUCLEOTIDE SEQUENCE [LARGE SCALE GENOMIC DNA]</scope>
    <source>
        <strain evidence="2 3">NBRC 107702</strain>
    </source>
</reference>
<dbReference type="EMBL" id="AP022870">
    <property type="protein sequence ID" value="BCB76318.1"/>
    <property type="molecule type" value="Genomic_DNA"/>
</dbReference>
<keyword evidence="3" id="KW-1185">Reference proteome</keyword>
<proteinExistence type="predicted"/>
<dbReference type="Proteomes" id="UP000502508">
    <property type="component" value="Chromosome"/>
</dbReference>
<dbReference type="InterPro" id="IPR002925">
    <property type="entry name" value="Dienelactn_hydro"/>
</dbReference>
<protein>
    <submittedName>
        <fullName evidence="2">Carboxymethylenebutenolidase</fullName>
    </submittedName>
</protein>
<dbReference type="KEGG" id="pfla:Pflav_027280"/>
<dbReference type="PANTHER" id="PTHR46623:SF6">
    <property type="entry name" value="ALPHA_BETA-HYDROLASES SUPERFAMILY PROTEIN"/>
    <property type="match status" value="1"/>
</dbReference>
<evidence type="ECO:0000313" key="2">
    <source>
        <dbReference type="EMBL" id="BCB76318.1"/>
    </source>
</evidence>
<feature type="domain" description="Dienelactone hydrolase" evidence="1">
    <location>
        <begin position="29"/>
        <end position="252"/>
    </location>
</feature>
<accession>A0A6F8XRE4</accession>